<accession>A0A256FZC5</accession>
<dbReference type="Proteomes" id="UP000215590">
    <property type="component" value="Unassembled WGS sequence"/>
</dbReference>
<sequence length="44" mass="4842">MVILTAMMTPKKATMIDSMCRPVNVPEVFDFADIISSLLPFLGP</sequence>
<organism evidence="1 2">
    <name type="scientific">Brucella thiophenivorans</name>
    <dbReference type="NCBI Taxonomy" id="571255"/>
    <lineage>
        <taxon>Bacteria</taxon>
        <taxon>Pseudomonadati</taxon>
        <taxon>Pseudomonadota</taxon>
        <taxon>Alphaproteobacteria</taxon>
        <taxon>Hyphomicrobiales</taxon>
        <taxon>Brucellaceae</taxon>
        <taxon>Brucella/Ochrobactrum group</taxon>
        <taxon>Brucella</taxon>
    </lineage>
</organism>
<reference evidence="1 2" key="1">
    <citation type="submission" date="2017-07" db="EMBL/GenBank/DDBJ databases">
        <title>Phylogenetic study on the rhizospheric bacterium Ochrobactrum sp. A44.</title>
        <authorList>
            <person name="Krzyzanowska D.M."/>
            <person name="Ossowicki A."/>
            <person name="Rajewska M."/>
            <person name="Maciag T."/>
            <person name="Kaczynski Z."/>
            <person name="Czerwicka M."/>
            <person name="Jafra S."/>
        </authorList>
    </citation>
    <scope>NUCLEOTIDE SEQUENCE [LARGE SCALE GENOMIC DNA]</scope>
    <source>
        <strain evidence="1 2">DSM 7216</strain>
    </source>
</reference>
<name>A0A256FZC5_9HYPH</name>
<protein>
    <submittedName>
        <fullName evidence="1">Uncharacterized protein</fullName>
    </submittedName>
</protein>
<keyword evidence="2" id="KW-1185">Reference proteome</keyword>
<gene>
    <name evidence="1" type="ORF">CEV31_1619</name>
</gene>
<proteinExistence type="predicted"/>
<comment type="caution">
    <text evidence="1">The sequence shown here is derived from an EMBL/GenBank/DDBJ whole genome shotgun (WGS) entry which is preliminary data.</text>
</comment>
<dbReference type="AlphaFoldDB" id="A0A256FZC5"/>
<evidence type="ECO:0000313" key="2">
    <source>
        <dbReference type="Proteomes" id="UP000215590"/>
    </source>
</evidence>
<evidence type="ECO:0000313" key="1">
    <source>
        <dbReference type="EMBL" id="OYR20193.1"/>
    </source>
</evidence>
<dbReference type="EMBL" id="NNRJ01000015">
    <property type="protein sequence ID" value="OYR20193.1"/>
    <property type="molecule type" value="Genomic_DNA"/>
</dbReference>